<dbReference type="Proteomes" id="UP000062043">
    <property type="component" value="Chromosome"/>
</dbReference>
<dbReference type="KEGG" id="tgy:X802_03995"/>
<keyword evidence="2" id="KW-1185">Reference proteome</keyword>
<proteinExistence type="predicted"/>
<dbReference type="OrthoDB" id="102238at2157"/>
<dbReference type="GeneID" id="27134815"/>
<evidence type="ECO:0000313" key="1">
    <source>
        <dbReference type="EMBL" id="AJC72699.1"/>
    </source>
</evidence>
<accession>A0A0X1KN69</accession>
<gene>
    <name evidence="1" type="ORF">X802_03995</name>
</gene>
<dbReference type="EMBL" id="CP007140">
    <property type="protein sequence ID" value="AJC72699.1"/>
    <property type="molecule type" value="Genomic_DNA"/>
</dbReference>
<organism evidence="1 2">
    <name type="scientific">Thermococcus guaymasensis DSM 11113</name>
    <dbReference type="NCBI Taxonomy" id="1432656"/>
    <lineage>
        <taxon>Archaea</taxon>
        <taxon>Methanobacteriati</taxon>
        <taxon>Methanobacteriota</taxon>
        <taxon>Thermococci</taxon>
        <taxon>Thermococcales</taxon>
        <taxon>Thermococcaceae</taxon>
        <taxon>Thermococcus</taxon>
    </lineage>
</organism>
<protein>
    <submittedName>
        <fullName evidence="1">Uncharacterized protein</fullName>
    </submittedName>
</protein>
<name>A0A0X1KN69_9EURY</name>
<reference evidence="1 2" key="1">
    <citation type="submission" date="2014-01" db="EMBL/GenBank/DDBJ databases">
        <title>Genome sequencing of Thermococcus guaymasensis.</title>
        <authorList>
            <person name="Zhang X."/>
            <person name="Alvare G."/>
            <person name="Fristensky B."/>
            <person name="Chen L."/>
            <person name="Suen T."/>
            <person name="Chen Q."/>
            <person name="Ma K."/>
        </authorList>
    </citation>
    <scope>NUCLEOTIDE SEQUENCE [LARGE SCALE GENOMIC DNA]</scope>
    <source>
        <strain evidence="1 2">DSM 11113</strain>
    </source>
</reference>
<dbReference type="AlphaFoldDB" id="A0A0X1KN69"/>
<dbReference type="PATRIC" id="fig|1432656.3.peg.776"/>
<evidence type="ECO:0000313" key="2">
    <source>
        <dbReference type="Proteomes" id="UP000062043"/>
    </source>
</evidence>
<dbReference type="STRING" id="1432656.X802_03995"/>
<sequence length="138" mass="14475">MNRLFKRILPLVGALVFLMVGAALAVPSITVNLQKLGSGSDSFSNSLDVSANVNFILSTDGMSVTGVKVYFTGSDVEKGATVYVHLLDASGNTLDSGSDSITQDGSGNFYVEISFSSGVPIDQLDSVKVIYKGQEITS</sequence>
<dbReference type="RefSeq" id="WP_062371176.1">
    <property type="nucleotide sequence ID" value="NZ_CP007140.1"/>
</dbReference>